<feature type="compositionally biased region" description="Polar residues" evidence="2">
    <location>
        <begin position="330"/>
        <end position="351"/>
    </location>
</feature>
<dbReference type="Gene3D" id="3.30.450.20">
    <property type="entry name" value="PAS domain"/>
    <property type="match status" value="1"/>
</dbReference>
<evidence type="ECO:0000256" key="2">
    <source>
        <dbReference type="SAM" id="MobiDB-lite"/>
    </source>
</evidence>
<evidence type="ECO:0000313" key="4">
    <source>
        <dbReference type="Proteomes" id="UP001149090"/>
    </source>
</evidence>
<gene>
    <name evidence="3" type="ORF">M0811_10385</name>
</gene>
<sequence>MGNKEFSLQIPKKKLKRYMKSFNESKEPMIIVDNLTKIDQVNKAFLDLTGLVSETQIVGEQISLISAKEQPHLNLATDMAVLLVLKKVLQSETGTYNTSWLFGKSRSGNNIWVSVWITLLYLAGKPAAQLIIRESENPIKADEQEKLKQEMAPNQLKLDTSSDTGVDVDSDSRSQKSQGAGDQTRAVRTSSLSHSRSVEQTPNQVVLEEQIQKIQNLVKNMKNEKLEEKVSNNLNQISSSIQDAIKHKDDQINKLNERLQQERKEHRKKYEKLESHLQRRLGGMETEKSVKQSILEENLSIKRKLKQLISIIQKQNTITDELYSLIDMSQNTNPQDESFDSFNESHGNEFTSPEDLDSTSKEDDDPKKDDNSKDDK</sequence>
<comment type="caution">
    <text evidence="3">The sequence shown here is derived from an EMBL/GenBank/DDBJ whole genome shotgun (WGS) entry which is preliminary data.</text>
</comment>
<protein>
    <recommendedName>
        <fullName evidence="5">PAS domain-containing protein</fullName>
    </recommendedName>
</protein>
<dbReference type="EMBL" id="JAPDFW010000089">
    <property type="protein sequence ID" value="KAJ5071323.1"/>
    <property type="molecule type" value="Genomic_DNA"/>
</dbReference>
<evidence type="ECO:0008006" key="5">
    <source>
        <dbReference type="Google" id="ProtNLM"/>
    </source>
</evidence>
<dbReference type="InterPro" id="IPR000014">
    <property type="entry name" value="PAS"/>
</dbReference>
<evidence type="ECO:0000313" key="3">
    <source>
        <dbReference type="EMBL" id="KAJ5071323.1"/>
    </source>
</evidence>
<dbReference type="Proteomes" id="UP001149090">
    <property type="component" value="Unassembled WGS sequence"/>
</dbReference>
<dbReference type="NCBIfam" id="TIGR00229">
    <property type="entry name" value="sensory_box"/>
    <property type="match status" value="1"/>
</dbReference>
<name>A0A9Q0R9E7_ANAIG</name>
<feature type="region of interest" description="Disordered" evidence="2">
    <location>
        <begin position="150"/>
        <end position="203"/>
    </location>
</feature>
<proteinExistence type="predicted"/>
<dbReference type="OrthoDB" id="10660840at2759"/>
<feature type="compositionally biased region" description="Polar residues" evidence="2">
    <location>
        <begin position="175"/>
        <end position="203"/>
    </location>
</feature>
<organism evidence="3 4">
    <name type="scientific">Anaeramoeba ignava</name>
    <name type="common">Anaerobic marine amoeba</name>
    <dbReference type="NCBI Taxonomy" id="1746090"/>
    <lineage>
        <taxon>Eukaryota</taxon>
        <taxon>Metamonada</taxon>
        <taxon>Anaeramoebidae</taxon>
        <taxon>Anaeramoeba</taxon>
    </lineage>
</organism>
<keyword evidence="4" id="KW-1185">Reference proteome</keyword>
<reference evidence="3" key="1">
    <citation type="submission" date="2022-10" db="EMBL/GenBank/DDBJ databases">
        <title>Novel sulphate-reducing endosymbionts in the free-living metamonad Anaeramoeba.</title>
        <authorList>
            <person name="Jerlstrom-Hultqvist J."/>
            <person name="Cepicka I."/>
            <person name="Gallot-Lavallee L."/>
            <person name="Salas-Leiva D."/>
            <person name="Curtis B.A."/>
            <person name="Zahonova K."/>
            <person name="Pipaliya S."/>
            <person name="Dacks J."/>
            <person name="Roger A.J."/>
        </authorList>
    </citation>
    <scope>NUCLEOTIDE SEQUENCE</scope>
    <source>
        <strain evidence="3">BMAN</strain>
    </source>
</reference>
<feature type="coiled-coil region" evidence="1">
    <location>
        <begin position="204"/>
        <end position="276"/>
    </location>
</feature>
<feature type="compositionally biased region" description="Basic and acidic residues" evidence="2">
    <location>
        <begin position="358"/>
        <end position="376"/>
    </location>
</feature>
<dbReference type="AlphaFoldDB" id="A0A9Q0R9E7"/>
<evidence type="ECO:0000256" key="1">
    <source>
        <dbReference type="SAM" id="Coils"/>
    </source>
</evidence>
<dbReference type="SUPFAM" id="SSF55785">
    <property type="entry name" value="PYP-like sensor domain (PAS domain)"/>
    <property type="match status" value="1"/>
</dbReference>
<accession>A0A9Q0R9E7</accession>
<keyword evidence="1" id="KW-0175">Coiled coil</keyword>
<dbReference type="InterPro" id="IPR035965">
    <property type="entry name" value="PAS-like_dom_sf"/>
</dbReference>
<feature type="region of interest" description="Disordered" evidence="2">
    <location>
        <begin position="330"/>
        <end position="376"/>
    </location>
</feature>